<dbReference type="CDD" id="cd01647">
    <property type="entry name" value="RT_LTR"/>
    <property type="match status" value="1"/>
</dbReference>
<dbReference type="Gene3D" id="3.30.70.270">
    <property type="match status" value="1"/>
</dbReference>
<accession>A0AAD3SR22</accession>
<dbReference type="Pfam" id="PF00078">
    <property type="entry name" value="RVT_1"/>
    <property type="match status" value="1"/>
</dbReference>
<dbReference type="EMBL" id="BSYO01000014">
    <property type="protein sequence ID" value="GMH15056.1"/>
    <property type="molecule type" value="Genomic_DNA"/>
</dbReference>
<organism evidence="2 3">
    <name type="scientific">Nepenthes gracilis</name>
    <name type="common">Slender pitcher plant</name>
    <dbReference type="NCBI Taxonomy" id="150966"/>
    <lineage>
        <taxon>Eukaryota</taxon>
        <taxon>Viridiplantae</taxon>
        <taxon>Streptophyta</taxon>
        <taxon>Embryophyta</taxon>
        <taxon>Tracheophyta</taxon>
        <taxon>Spermatophyta</taxon>
        <taxon>Magnoliopsida</taxon>
        <taxon>eudicotyledons</taxon>
        <taxon>Gunneridae</taxon>
        <taxon>Pentapetalae</taxon>
        <taxon>Caryophyllales</taxon>
        <taxon>Nepenthaceae</taxon>
        <taxon>Nepenthes</taxon>
    </lineage>
</organism>
<sequence>MSKEDSVSSPPSTELLTGVCLLPPEADSTPTIYFHALEGHQAPTTLRLQGTISRCSVIVLVDSSSTHNFLQTRLARYLGLSIEPSHYLNDRFPIPTVDELLDELGGTTVFSKLDLRARYYQLLVHSEDVHKTNFRTHEGYYEFLVMPFVSSNAPSSFQAEINTIFYPVLQKFVLVFFDDVLIYSSSWKAHLHHLTRALQILRNHAFYAKQSKCEFGQSLLTYLGHIVLAQGVAMDPTKTRPFNVGLLLQIANNYGAS</sequence>
<dbReference type="InterPro" id="IPR000477">
    <property type="entry name" value="RT_dom"/>
</dbReference>
<comment type="caution">
    <text evidence="2">The sequence shown here is derived from an EMBL/GenBank/DDBJ whole genome shotgun (WGS) entry which is preliminary data.</text>
</comment>
<dbReference type="InterPro" id="IPR043128">
    <property type="entry name" value="Rev_trsase/Diguanyl_cyclase"/>
</dbReference>
<protein>
    <recommendedName>
        <fullName evidence="1">Reverse transcriptase domain-containing protein</fullName>
    </recommendedName>
</protein>
<dbReference type="InterPro" id="IPR053134">
    <property type="entry name" value="RNA-dir_DNA_polymerase"/>
</dbReference>
<evidence type="ECO:0000259" key="1">
    <source>
        <dbReference type="Pfam" id="PF00078"/>
    </source>
</evidence>
<keyword evidence="3" id="KW-1185">Reference proteome</keyword>
<dbReference type="PANTHER" id="PTHR24559">
    <property type="entry name" value="TRANSPOSON TY3-I GAG-POL POLYPROTEIN"/>
    <property type="match status" value="1"/>
</dbReference>
<evidence type="ECO:0000313" key="2">
    <source>
        <dbReference type="EMBL" id="GMH15056.1"/>
    </source>
</evidence>
<dbReference type="Proteomes" id="UP001279734">
    <property type="component" value="Unassembled WGS sequence"/>
</dbReference>
<dbReference type="SUPFAM" id="SSF56672">
    <property type="entry name" value="DNA/RNA polymerases"/>
    <property type="match status" value="1"/>
</dbReference>
<reference evidence="2" key="1">
    <citation type="submission" date="2023-05" db="EMBL/GenBank/DDBJ databases">
        <title>Nepenthes gracilis genome sequencing.</title>
        <authorList>
            <person name="Fukushima K."/>
        </authorList>
    </citation>
    <scope>NUCLEOTIDE SEQUENCE</scope>
    <source>
        <strain evidence="2">SING2019-196</strain>
    </source>
</reference>
<proteinExistence type="predicted"/>
<feature type="domain" description="Reverse transcriptase" evidence="1">
    <location>
        <begin position="89"/>
        <end position="226"/>
    </location>
</feature>
<dbReference type="Gene3D" id="3.10.10.10">
    <property type="entry name" value="HIV Type 1 Reverse Transcriptase, subunit A, domain 1"/>
    <property type="match status" value="1"/>
</dbReference>
<name>A0AAD3SR22_NEPGR</name>
<dbReference type="PANTHER" id="PTHR24559:SF434">
    <property type="entry name" value="RNA-DIRECTED DNA POLYMERASE HOMOLOG"/>
    <property type="match status" value="1"/>
</dbReference>
<dbReference type="AlphaFoldDB" id="A0AAD3SR22"/>
<gene>
    <name evidence="2" type="ORF">Nepgr_016897</name>
</gene>
<dbReference type="InterPro" id="IPR043502">
    <property type="entry name" value="DNA/RNA_pol_sf"/>
</dbReference>
<evidence type="ECO:0000313" key="3">
    <source>
        <dbReference type="Proteomes" id="UP001279734"/>
    </source>
</evidence>